<dbReference type="InterPro" id="IPR015897">
    <property type="entry name" value="CHK_kinase-like"/>
</dbReference>
<dbReference type="PANTHER" id="PTHR11012:SF8">
    <property type="entry name" value="JUVENILE HORMONE-INDUCIBLE PROTEIN 26"/>
    <property type="match status" value="1"/>
</dbReference>
<accession>A0A1B6D255</accession>
<proteinExistence type="predicted"/>
<dbReference type="SMART" id="SM00587">
    <property type="entry name" value="CHK"/>
    <property type="match status" value="1"/>
</dbReference>
<dbReference type="InterPro" id="IPR004119">
    <property type="entry name" value="EcKL"/>
</dbReference>
<feature type="domain" description="CHK kinase-like" evidence="1">
    <location>
        <begin position="123"/>
        <end position="315"/>
    </location>
</feature>
<organism evidence="2">
    <name type="scientific">Clastoptera arizonana</name>
    <name type="common">Arizona spittle bug</name>
    <dbReference type="NCBI Taxonomy" id="38151"/>
    <lineage>
        <taxon>Eukaryota</taxon>
        <taxon>Metazoa</taxon>
        <taxon>Ecdysozoa</taxon>
        <taxon>Arthropoda</taxon>
        <taxon>Hexapoda</taxon>
        <taxon>Insecta</taxon>
        <taxon>Pterygota</taxon>
        <taxon>Neoptera</taxon>
        <taxon>Paraneoptera</taxon>
        <taxon>Hemiptera</taxon>
        <taxon>Auchenorrhyncha</taxon>
        <taxon>Cercopoidea</taxon>
        <taxon>Clastopteridae</taxon>
        <taxon>Clastoptera</taxon>
    </lineage>
</organism>
<dbReference type="PANTHER" id="PTHR11012">
    <property type="entry name" value="PROTEIN KINASE-LIKE DOMAIN-CONTAINING"/>
    <property type="match status" value="1"/>
</dbReference>
<reference evidence="2" key="1">
    <citation type="submission" date="2015-12" db="EMBL/GenBank/DDBJ databases">
        <title>De novo transcriptome assembly of four potential Pierce s Disease insect vectors from Arizona vineyards.</title>
        <authorList>
            <person name="Tassone E.E."/>
        </authorList>
    </citation>
    <scope>NUCLEOTIDE SEQUENCE</scope>
</reference>
<dbReference type="SUPFAM" id="SSF56112">
    <property type="entry name" value="Protein kinase-like (PK-like)"/>
    <property type="match status" value="1"/>
</dbReference>
<dbReference type="AlphaFoldDB" id="A0A1B6D255"/>
<dbReference type="InterPro" id="IPR011009">
    <property type="entry name" value="Kinase-like_dom_sf"/>
</dbReference>
<sequence length="399" mass="45812">MSRADFIVNTIIPNMLESKALGDREYISYQFDPTKKIEDLVMSDIIFLILNLKIDGKLADKKVIVKFQPQNTAIRIMMNADLQYYNEIYFYKVIYPMLNRTGKCNMCPIYCSASYDDEAEKYLMIEDVGDSGYRMADGDMFLDLQHATLAMEKLGRYHALSYEAKKEHKEEFYGVVNKIKEAYWVENTEDLFYNNAKTMLERSMAGVAEKYKPRVQKLFEKIKGKNAFFKESLKAVEPMAVICHGDFVRNNLMFRYRDGKADNVKFIDFATVRYSSPMVDVSNLLFVSVSTEVRSSHLDELLQVYHKALTSACPGVSVPSLKDIKAEFQRVCFYGALVSIFYLPLLSSRITGECPFDQVKFANAETIAARNDLIRKVGGEEATRIIADIANDCLEKHYF</sequence>
<dbReference type="Pfam" id="PF02958">
    <property type="entry name" value="EcKL"/>
    <property type="match status" value="1"/>
</dbReference>
<gene>
    <name evidence="2" type="ORF">g.7531</name>
</gene>
<dbReference type="Gene3D" id="3.90.1200.10">
    <property type="match status" value="1"/>
</dbReference>
<evidence type="ECO:0000259" key="1">
    <source>
        <dbReference type="SMART" id="SM00587"/>
    </source>
</evidence>
<evidence type="ECO:0000313" key="2">
    <source>
        <dbReference type="EMBL" id="JAS19645.1"/>
    </source>
</evidence>
<name>A0A1B6D255_9HEMI</name>
<protein>
    <recommendedName>
        <fullName evidence="1">CHK kinase-like domain-containing protein</fullName>
    </recommendedName>
</protein>
<dbReference type="EMBL" id="GEDC01017653">
    <property type="protein sequence ID" value="JAS19645.1"/>
    <property type="molecule type" value="Transcribed_RNA"/>
</dbReference>